<evidence type="ECO:0000256" key="2">
    <source>
        <dbReference type="ARBA" id="ARBA00022574"/>
    </source>
</evidence>
<evidence type="ECO:0000313" key="7">
    <source>
        <dbReference type="Proteomes" id="UP000567179"/>
    </source>
</evidence>
<keyword evidence="3" id="KW-0677">Repeat</keyword>
<dbReference type="GO" id="GO:0006357">
    <property type="term" value="P:regulation of transcription by RNA polymerase II"/>
    <property type="evidence" value="ECO:0007669"/>
    <property type="project" value="TreeGrafter"/>
</dbReference>
<comment type="caution">
    <text evidence="6">The sequence shown here is derived from an EMBL/GenBank/DDBJ whole genome shotgun (WGS) entry which is preliminary data.</text>
</comment>
<comment type="subcellular location">
    <subcellularLocation>
        <location evidence="1">Nucleus</location>
    </subcellularLocation>
</comment>
<keyword evidence="2" id="KW-0853">WD repeat</keyword>
<keyword evidence="7" id="KW-1185">Reference proteome</keyword>
<sequence length="309" mass="34261">MVAAPIIIRADEINCLIYSYLQDCGQFLCSIKSYGCNLLTRSSHKGFNHSAFSLRNEGCLENSQYFQKHIPRGELIELLSKALLYLEVEAHWRNNALTTNCKSGFSLLEPHICSLEEAAVEVPPDSPDVQMEENTEQENVQERQPVSRPVAAPSLPSASTAPVPATSQVKIPLPTRNGSISHIPKPVQASVPKEDTIMSEQNPSLAEGESNIKRKTSPVQAEGREEKRPRHGSAEMEVDTDSERLLSLSRIRRLTDIQAIRSQSVPPSETSRYNSAEAFRPKIERPQGPGDQITDTRSILLLSAHKTEV</sequence>
<dbReference type="GO" id="GO:0003714">
    <property type="term" value="F:transcription corepressor activity"/>
    <property type="evidence" value="ECO:0007669"/>
    <property type="project" value="InterPro"/>
</dbReference>
<reference evidence="6 7" key="1">
    <citation type="journal article" date="2020" name="ISME J.">
        <title>Uncovering the hidden diversity of litter-decomposition mechanisms in mushroom-forming fungi.</title>
        <authorList>
            <person name="Floudas D."/>
            <person name="Bentzer J."/>
            <person name="Ahren D."/>
            <person name="Johansson T."/>
            <person name="Persson P."/>
            <person name="Tunlid A."/>
        </authorList>
    </citation>
    <scope>NUCLEOTIDE SEQUENCE [LARGE SCALE GENOMIC DNA]</scope>
    <source>
        <strain evidence="6 7">CBS 101986</strain>
    </source>
</reference>
<feature type="compositionally biased region" description="Low complexity" evidence="5">
    <location>
        <begin position="146"/>
        <end position="167"/>
    </location>
</feature>
<feature type="region of interest" description="Disordered" evidence="5">
    <location>
        <begin position="262"/>
        <end position="294"/>
    </location>
</feature>
<dbReference type="Proteomes" id="UP000567179">
    <property type="component" value="Unassembled WGS sequence"/>
</dbReference>
<proteinExistence type="predicted"/>
<gene>
    <name evidence="6" type="ORF">D9619_002725</name>
</gene>
<dbReference type="GO" id="GO:0000118">
    <property type="term" value="C:histone deacetylase complex"/>
    <property type="evidence" value="ECO:0007669"/>
    <property type="project" value="TreeGrafter"/>
</dbReference>
<evidence type="ECO:0000256" key="5">
    <source>
        <dbReference type="SAM" id="MobiDB-lite"/>
    </source>
</evidence>
<accession>A0A8H5EU74</accession>
<evidence type="ECO:0000256" key="4">
    <source>
        <dbReference type="ARBA" id="ARBA00023242"/>
    </source>
</evidence>
<feature type="compositionally biased region" description="Basic and acidic residues" evidence="5">
    <location>
        <begin position="222"/>
        <end position="234"/>
    </location>
</feature>
<organism evidence="6 7">
    <name type="scientific">Psilocybe cf. subviscida</name>
    <dbReference type="NCBI Taxonomy" id="2480587"/>
    <lineage>
        <taxon>Eukaryota</taxon>
        <taxon>Fungi</taxon>
        <taxon>Dikarya</taxon>
        <taxon>Basidiomycota</taxon>
        <taxon>Agaricomycotina</taxon>
        <taxon>Agaricomycetes</taxon>
        <taxon>Agaricomycetidae</taxon>
        <taxon>Agaricales</taxon>
        <taxon>Agaricineae</taxon>
        <taxon>Strophariaceae</taxon>
        <taxon>Psilocybe</taxon>
    </lineage>
</organism>
<dbReference type="AlphaFoldDB" id="A0A8H5EU74"/>
<dbReference type="EMBL" id="JAACJJ010000056">
    <property type="protein sequence ID" value="KAF5312133.1"/>
    <property type="molecule type" value="Genomic_DNA"/>
</dbReference>
<feature type="region of interest" description="Disordered" evidence="5">
    <location>
        <begin position="123"/>
        <end position="241"/>
    </location>
</feature>
<name>A0A8H5EU74_9AGAR</name>
<evidence type="ECO:0000313" key="6">
    <source>
        <dbReference type="EMBL" id="KAF5312133.1"/>
    </source>
</evidence>
<dbReference type="InterPro" id="IPR045183">
    <property type="entry name" value="Ebi-like"/>
</dbReference>
<protein>
    <recommendedName>
        <fullName evidence="8">LisH domain-containing protein</fullName>
    </recommendedName>
</protein>
<dbReference type="PANTHER" id="PTHR22846">
    <property type="entry name" value="WD40 REPEAT PROTEIN"/>
    <property type="match status" value="1"/>
</dbReference>
<evidence type="ECO:0000256" key="1">
    <source>
        <dbReference type="ARBA" id="ARBA00004123"/>
    </source>
</evidence>
<dbReference type="PANTHER" id="PTHR22846:SF2">
    <property type="entry name" value="F-BOX-LIKE_WD REPEAT-CONTAINING PROTEIN EBI"/>
    <property type="match status" value="1"/>
</dbReference>
<dbReference type="Gene3D" id="1.20.960.30">
    <property type="match status" value="1"/>
</dbReference>
<evidence type="ECO:0000256" key="3">
    <source>
        <dbReference type="ARBA" id="ARBA00022737"/>
    </source>
</evidence>
<dbReference type="OrthoDB" id="1367865at2759"/>
<keyword evidence="4" id="KW-0539">Nucleus</keyword>
<feature type="compositionally biased region" description="Polar residues" evidence="5">
    <location>
        <begin position="262"/>
        <end position="274"/>
    </location>
</feature>
<evidence type="ECO:0008006" key="8">
    <source>
        <dbReference type="Google" id="ProtNLM"/>
    </source>
</evidence>